<dbReference type="AlphaFoldDB" id="A0A5Y1YFT1"/>
<dbReference type="InterPro" id="IPR022266">
    <property type="entry name" value="DtrJ-like"/>
</dbReference>
<evidence type="ECO:0000256" key="1">
    <source>
        <dbReference type="SAM" id="Phobius"/>
    </source>
</evidence>
<dbReference type="EMBL" id="AAIBIC010000049">
    <property type="protein sequence ID" value="ECC3917170.1"/>
    <property type="molecule type" value="Genomic_DNA"/>
</dbReference>
<reference evidence="2" key="1">
    <citation type="submission" date="2018-08" db="EMBL/GenBank/DDBJ databases">
        <authorList>
            <person name="Ashton P.M."/>
            <person name="Dallman T."/>
            <person name="Nair S."/>
            <person name="De Pinna E."/>
            <person name="Peters T."/>
            <person name="Grant K."/>
        </authorList>
    </citation>
    <scope>NUCLEOTIDE SEQUENCE [LARGE SCALE GENOMIC DNA]</scope>
    <source>
        <strain evidence="2">294779</strain>
    </source>
</reference>
<comment type="caution">
    <text evidence="2">The sequence shown here is derived from an EMBL/GenBank/DDBJ whole genome shotgun (WGS) entry which is preliminary data.</text>
</comment>
<proteinExistence type="predicted"/>
<dbReference type="Pfam" id="PF14348">
    <property type="entry name" value="DtrJ-like"/>
    <property type="match status" value="1"/>
</dbReference>
<keyword evidence="1" id="KW-1133">Transmembrane helix</keyword>
<dbReference type="Proteomes" id="UP000839735">
    <property type="component" value="Unassembled WGS sequence"/>
</dbReference>
<evidence type="ECO:0000313" key="2">
    <source>
        <dbReference type="EMBL" id="ECC3917170.1"/>
    </source>
</evidence>
<sequence length="237" mass="27035">MGDSNSNTRNRDNGEPKRGLIATPLSWLGKICTTLIGSLFFSLVVEWTGIAFLWPGQGAEHSHMMLNTELGWFAQNVTRSLLMDNPLQQLNAFLHPLWQWLFLDTGLIRWLAQLRHKPSDHWLHLVEIYSLATAYIILTFVLRVFILLLTSPLFVLAAMVGMTDGLVRRDIRRYGCGHESGFVYHHAKRSVIPVFFLTWIIYLSLPFSVNPCVILLPSALIFGLSITIMFGTFKKYI</sequence>
<feature type="transmembrane region" description="Helical" evidence="1">
    <location>
        <begin position="27"/>
        <end position="54"/>
    </location>
</feature>
<protein>
    <submittedName>
        <fullName evidence="2">TIGR03747 family integrating conjugative element membrane protein</fullName>
    </submittedName>
</protein>
<keyword evidence="1" id="KW-0472">Membrane</keyword>
<feature type="transmembrane region" description="Helical" evidence="1">
    <location>
        <begin position="190"/>
        <end position="207"/>
    </location>
</feature>
<gene>
    <name evidence="2" type="ORF">CTQ69_25075</name>
</gene>
<feature type="transmembrane region" description="Helical" evidence="1">
    <location>
        <begin position="144"/>
        <end position="163"/>
    </location>
</feature>
<accession>A0A5Y1YFT1</accession>
<feature type="transmembrane region" description="Helical" evidence="1">
    <location>
        <begin position="213"/>
        <end position="233"/>
    </location>
</feature>
<organism evidence="2">
    <name type="scientific">Salmonella diarizonae</name>
    <dbReference type="NCBI Taxonomy" id="59204"/>
    <lineage>
        <taxon>Bacteria</taxon>
        <taxon>Pseudomonadati</taxon>
        <taxon>Pseudomonadota</taxon>
        <taxon>Gammaproteobacteria</taxon>
        <taxon>Enterobacterales</taxon>
        <taxon>Enterobacteriaceae</taxon>
        <taxon>Salmonella</taxon>
    </lineage>
</organism>
<dbReference type="NCBIfam" id="TIGR03747">
    <property type="entry name" value="conj_TIGR03747"/>
    <property type="match status" value="1"/>
</dbReference>
<keyword evidence="1" id="KW-0812">Transmembrane</keyword>
<name>A0A5Y1YFT1_SALDZ</name>